<sequence>MERQDFAQCEQSAADDESRSNNHDTTSEAVREFNLHFRKEREVSSQSTDIEDYDVNNNCDPSISRRKVLTIPNIIVEARDEPVDQNVDINPRPNDKSEETSL</sequence>
<organism evidence="2 3">
    <name type="scientific">Clytia hemisphaerica</name>
    <dbReference type="NCBI Taxonomy" id="252671"/>
    <lineage>
        <taxon>Eukaryota</taxon>
        <taxon>Metazoa</taxon>
        <taxon>Cnidaria</taxon>
        <taxon>Hydrozoa</taxon>
        <taxon>Hydroidolina</taxon>
        <taxon>Leptothecata</taxon>
        <taxon>Obeliida</taxon>
        <taxon>Clytiidae</taxon>
        <taxon>Clytia</taxon>
    </lineage>
</organism>
<dbReference type="EnsemblMetazoa" id="CLYHEMT016650.1">
    <property type="protein sequence ID" value="CLYHEMP016650.1"/>
    <property type="gene ID" value="CLYHEMG016650"/>
</dbReference>
<protein>
    <submittedName>
        <fullName evidence="2">Uncharacterized protein</fullName>
    </submittedName>
</protein>
<feature type="compositionally biased region" description="Basic and acidic residues" evidence="1">
    <location>
        <begin position="16"/>
        <end position="28"/>
    </location>
</feature>
<evidence type="ECO:0000313" key="3">
    <source>
        <dbReference type="Proteomes" id="UP000594262"/>
    </source>
</evidence>
<accession>A0A7M5X303</accession>
<name>A0A7M5X303_9CNID</name>
<feature type="region of interest" description="Disordered" evidence="1">
    <location>
        <begin position="79"/>
        <end position="102"/>
    </location>
</feature>
<proteinExistence type="predicted"/>
<evidence type="ECO:0000313" key="2">
    <source>
        <dbReference type="EnsemblMetazoa" id="CLYHEMP016650.1"/>
    </source>
</evidence>
<keyword evidence="3" id="KW-1185">Reference proteome</keyword>
<evidence type="ECO:0000256" key="1">
    <source>
        <dbReference type="SAM" id="MobiDB-lite"/>
    </source>
</evidence>
<feature type="region of interest" description="Disordered" evidence="1">
    <location>
        <begin position="1"/>
        <end position="28"/>
    </location>
</feature>
<reference evidence="2" key="1">
    <citation type="submission" date="2021-01" db="UniProtKB">
        <authorList>
            <consortium name="EnsemblMetazoa"/>
        </authorList>
    </citation>
    <scope>IDENTIFICATION</scope>
</reference>
<feature type="compositionally biased region" description="Basic and acidic residues" evidence="1">
    <location>
        <begin position="93"/>
        <end position="102"/>
    </location>
</feature>
<dbReference type="AlphaFoldDB" id="A0A7M5X303"/>
<dbReference type="Proteomes" id="UP000594262">
    <property type="component" value="Unplaced"/>
</dbReference>